<reference evidence="4 5" key="1">
    <citation type="submission" date="2015-05" db="EMBL/GenBank/DDBJ databases">
        <title>Genome sequencing and analysis of members of genus Stenotrophomonas.</title>
        <authorList>
            <person name="Patil P.P."/>
            <person name="Midha S."/>
            <person name="Patil P.B."/>
        </authorList>
    </citation>
    <scope>NUCLEOTIDE SEQUENCE [LARGE SCALE GENOMIC DNA]</scope>
    <source>
        <strain evidence="4 5">DSM 12575</strain>
    </source>
</reference>
<evidence type="ECO:0000259" key="3">
    <source>
        <dbReference type="Pfam" id="PF14341"/>
    </source>
</evidence>
<name>A0ABR5NFH5_9GAMM</name>
<sequence length="172" mass="17883">MGDQSGAALIVVLMLLIIITLLGLASMRGAIMQERMAANTISRSLAFQAAEAGLRQAEVIARDGSLSFPASGCSAGLCAMTAPGNAPVWKADSFWSSDKIRVGEVVGKGDAAITPRFVIEDFGTSVNGGGISDSIDMSKAVPSTTEQSVYRITAYAATPNGAEVIVQSLYHR</sequence>
<feature type="transmembrane region" description="Helical" evidence="1">
    <location>
        <begin position="6"/>
        <end position="26"/>
    </location>
</feature>
<gene>
    <name evidence="4" type="ORF">ABB22_17345</name>
</gene>
<protein>
    <recommendedName>
        <fullName evidence="6">Pilus assembly protein</fullName>
    </recommendedName>
</protein>
<dbReference type="InterPro" id="IPR025205">
    <property type="entry name" value="PilX/PilW_C"/>
</dbReference>
<comment type="caution">
    <text evidence="4">The sequence shown here is derived from an EMBL/GenBank/DDBJ whole genome shotgun (WGS) entry which is preliminary data.</text>
</comment>
<feature type="domain" description="PilX/PilW C-terminal" evidence="2">
    <location>
        <begin position="76"/>
        <end position="171"/>
    </location>
</feature>
<keyword evidence="1" id="KW-0472">Membrane</keyword>
<accession>A0ABR5NFH5</accession>
<keyword evidence="1" id="KW-0812">Transmembrane</keyword>
<evidence type="ECO:0000313" key="5">
    <source>
        <dbReference type="Proteomes" id="UP000050902"/>
    </source>
</evidence>
<dbReference type="InterPro" id="IPR025746">
    <property type="entry name" value="PilX_N_dom"/>
</dbReference>
<dbReference type="Pfam" id="PF14341">
    <property type="entry name" value="PilX_N"/>
    <property type="match status" value="1"/>
</dbReference>
<dbReference type="EMBL" id="LDJG01000044">
    <property type="protein sequence ID" value="KRG53856.1"/>
    <property type="molecule type" value="Genomic_DNA"/>
</dbReference>
<evidence type="ECO:0000313" key="4">
    <source>
        <dbReference type="EMBL" id="KRG53856.1"/>
    </source>
</evidence>
<proteinExistence type="predicted"/>
<keyword evidence="1" id="KW-1133">Transmembrane helix</keyword>
<keyword evidence="5" id="KW-1185">Reference proteome</keyword>
<feature type="domain" description="Type 4 fimbrial biogenesis protein PilX N-terminal" evidence="3">
    <location>
        <begin position="5"/>
        <end position="55"/>
    </location>
</feature>
<evidence type="ECO:0000259" key="2">
    <source>
        <dbReference type="Pfam" id="PF13681"/>
    </source>
</evidence>
<evidence type="ECO:0000256" key="1">
    <source>
        <dbReference type="SAM" id="Phobius"/>
    </source>
</evidence>
<organism evidence="4 5">
    <name type="scientific">Stenotrophomonas nitritireducens</name>
    <dbReference type="NCBI Taxonomy" id="83617"/>
    <lineage>
        <taxon>Bacteria</taxon>
        <taxon>Pseudomonadati</taxon>
        <taxon>Pseudomonadota</taxon>
        <taxon>Gammaproteobacteria</taxon>
        <taxon>Lysobacterales</taxon>
        <taxon>Lysobacteraceae</taxon>
        <taxon>Stenotrophomonas</taxon>
    </lineage>
</organism>
<dbReference type="Proteomes" id="UP000050902">
    <property type="component" value="Unassembled WGS sequence"/>
</dbReference>
<evidence type="ECO:0008006" key="6">
    <source>
        <dbReference type="Google" id="ProtNLM"/>
    </source>
</evidence>
<dbReference type="Pfam" id="PF13681">
    <property type="entry name" value="PilX"/>
    <property type="match status" value="1"/>
</dbReference>